<evidence type="ECO:0000259" key="12">
    <source>
        <dbReference type="PROSITE" id="PS50113"/>
    </source>
</evidence>
<evidence type="ECO:0000259" key="9">
    <source>
        <dbReference type="PROSITE" id="PS50046"/>
    </source>
</evidence>
<accession>A0A146GEP8</accession>
<dbReference type="EC" id="2.7.13.3" evidence="3"/>
<dbReference type="SMART" id="SM00065">
    <property type="entry name" value="GAF"/>
    <property type="match status" value="1"/>
</dbReference>
<dbReference type="Pfam" id="PF01590">
    <property type="entry name" value="GAF"/>
    <property type="match status" value="1"/>
</dbReference>
<evidence type="ECO:0000259" key="10">
    <source>
        <dbReference type="PROSITE" id="PS50109"/>
    </source>
</evidence>
<evidence type="ECO:0000256" key="3">
    <source>
        <dbReference type="ARBA" id="ARBA00012438"/>
    </source>
</evidence>
<dbReference type="InterPro" id="IPR036097">
    <property type="entry name" value="HisK_dim/P_sf"/>
</dbReference>
<dbReference type="InterPro" id="IPR003594">
    <property type="entry name" value="HATPase_dom"/>
</dbReference>
<dbReference type="AlphaFoldDB" id="A0A146GEP8"/>
<dbReference type="InterPro" id="IPR029016">
    <property type="entry name" value="GAF-like_dom_sf"/>
</dbReference>
<comment type="similarity">
    <text evidence="2">In the N-terminal section; belongs to the phytochrome family.</text>
</comment>
<dbReference type="CDD" id="cd00130">
    <property type="entry name" value="PAS"/>
    <property type="match status" value="2"/>
</dbReference>
<feature type="compositionally biased region" description="Basic and acidic residues" evidence="8">
    <location>
        <begin position="701"/>
        <end position="717"/>
    </location>
</feature>
<dbReference type="InterPro" id="IPR036890">
    <property type="entry name" value="HATPase_C_sf"/>
</dbReference>
<keyword evidence="4 7" id="KW-0597">Phosphoprotein</keyword>
<dbReference type="InterPro" id="IPR001789">
    <property type="entry name" value="Sig_transdc_resp-reg_receiver"/>
</dbReference>
<dbReference type="CDD" id="cd00082">
    <property type="entry name" value="HisKA"/>
    <property type="match status" value="1"/>
</dbReference>
<evidence type="ECO:0000313" key="13">
    <source>
        <dbReference type="EMBL" id="GAT34958.1"/>
    </source>
</evidence>
<keyword evidence="14" id="KW-1185">Reference proteome</keyword>
<feature type="domain" description="PAC" evidence="12">
    <location>
        <begin position="401"/>
        <end position="453"/>
    </location>
</feature>
<dbReference type="SUPFAM" id="SSF47384">
    <property type="entry name" value="Homodimeric domain of signal transducing histidine kinase"/>
    <property type="match status" value="1"/>
</dbReference>
<dbReference type="InterPro" id="IPR013655">
    <property type="entry name" value="PAS_fold_3"/>
</dbReference>
<dbReference type="SMART" id="SM00388">
    <property type="entry name" value="HisKA"/>
    <property type="match status" value="1"/>
</dbReference>
<dbReference type="InterPro" id="IPR001610">
    <property type="entry name" value="PAC"/>
</dbReference>
<dbReference type="InterPro" id="IPR035965">
    <property type="entry name" value="PAS-like_dom_sf"/>
</dbReference>
<evidence type="ECO:0000259" key="11">
    <source>
        <dbReference type="PROSITE" id="PS50110"/>
    </source>
</evidence>
<dbReference type="InterPro" id="IPR004358">
    <property type="entry name" value="Sig_transdc_His_kin-like_C"/>
</dbReference>
<evidence type="ECO:0000256" key="2">
    <source>
        <dbReference type="ARBA" id="ARBA00006402"/>
    </source>
</evidence>
<dbReference type="EMBL" id="BDCO01000003">
    <property type="protein sequence ID" value="GAT34958.1"/>
    <property type="molecule type" value="Genomic_DNA"/>
</dbReference>
<feature type="domain" description="Phytochrome chromophore attachment site" evidence="9">
    <location>
        <begin position="177"/>
        <end position="311"/>
    </location>
</feature>
<dbReference type="RefSeq" id="WP_075080822.1">
    <property type="nucleotide sequence ID" value="NZ_BDCO01000003.1"/>
</dbReference>
<dbReference type="PANTHER" id="PTHR43547">
    <property type="entry name" value="TWO-COMPONENT HISTIDINE KINASE"/>
    <property type="match status" value="1"/>
</dbReference>
<dbReference type="Pfam" id="PF00512">
    <property type="entry name" value="HisKA"/>
    <property type="match status" value="1"/>
</dbReference>
<dbReference type="PROSITE" id="PS50109">
    <property type="entry name" value="HIS_KIN"/>
    <property type="match status" value="1"/>
</dbReference>
<dbReference type="SMART" id="SM00387">
    <property type="entry name" value="HATPase_c"/>
    <property type="match status" value="1"/>
</dbReference>
<feature type="region of interest" description="Disordered" evidence="8">
    <location>
        <begin position="699"/>
        <end position="719"/>
    </location>
</feature>
<dbReference type="SUPFAM" id="SSF55781">
    <property type="entry name" value="GAF domain-like"/>
    <property type="match status" value="1"/>
</dbReference>
<feature type="domain" description="PAC" evidence="12">
    <location>
        <begin position="98"/>
        <end position="150"/>
    </location>
</feature>
<dbReference type="Gene3D" id="3.30.450.40">
    <property type="match status" value="1"/>
</dbReference>
<dbReference type="SMART" id="SM00086">
    <property type="entry name" value="PAC"/>
    <property type="match status" value="2"/>
</dbReference>
<dbReference type="Pfam" id="PF02518">
    <property type="entry name" value="HATPase_c"/>
    <property type="match status" value="1"/>
</dbReference>
<dbReference type="InterPro" id="IPR011006">
    <property type="entry name" value="CheY-like_superfamily"/>
</dbReference>
<dbReference type="PROSITE" id="PS50113">
    <property type="entry name" value="PAC"/>
    <property type="match status" value="2"/>
</dbReference>
<dbReference type="InterPro" id="IPR000700">
    <property type="entry name" value="PAS-assoc_C"/>
</dbReference>
<dbReference type="Gene3D" id="3.40.50.2300">
    <property type="match status" value="1"/>
</dbReference>
<dbReference type="SUPFAM" id="SSF52172">
    <property type="entry name" value="CheY-like"/>
    <property type="match status" value="1"/>
</dbReference>
<dbReference type="InParanoid" id="A0A146GEP8"/>
<dbReference type="Pfam" id="PF08447">
    <property type="entry name" value="PAS_3"/>
    <property type="match status" value="2"/>
</dbReference>
<dbReference type="InterPro" id="IPR003018">
    <property type="entry name" value="GAF"/>
</dbReference>
<sequence>MKRWRYASNDMTTIPSPDVELQTTRERLDLALEASELGTFYCPLPFGALEWNAKCKEHFWLPPDAEVSIDQFFDIIHPDDREHTRLAIESTLNERQRYDIAYRTVSPEGKIRWIRAIGRGFYDETGRPTRFDGITVDITSSKEIEQELRHQQQLYEEIARRLEFLNGISEETRELTSPAEVMSIISERLGLFLGVNRCAYAVVHLDEDGFTIMDNFTDGCGSIVGDFRLSGFGREIYSDLRAGKTIVINDVDTHLAPNDGAEALKVVDVRALICCPLIKKGKLAALMAVHHMQPRVWKTNEITLLEEVVERSWNYIERVYSNLALTESELRFRSLVGATALIVWQADKHGNILSEVAGWETFTGQTRAQYSGRGWMDAVHPDDRGHMGDSWKQSDPPGLKFQATVRIRRRDGVFRRMLIIGVPVLDVAGLIREWVGTCTDIEDKLTLEDQRERIIHAERTARTEAERASRMKDEFLATLSHELRTPLSAILGWAQILRDDAGLPPQLQEAAKIIERNARMQAQIIDDLLDMNRIISGKVRLDVQHVELSKIIESSVETVRPAATAKGVRLQPILDGSAGPVSGDPNRLQQVFWNLLSNAIKFTPRGGRVQIILQRVDSHIEVSVADNGEGLAPEFLPYVFDRFVQADSSSTRGHGGLGLGLAIVRQLVELHGGSVHAESPGPHQGATFTVSLPLLPIHAHPPAERRHPKSLPEKPRPLESLPRLDGVRVLVVDDEPDARALSCHLLTAQGAEVQMADCAAEAFEMLRKNPPSVLLSDIGMPREDGISLIKRIRQLPAEQGGAVPAIALTAYARSEDRTSAVLAGFQMHVAKPVETGELLAVVASLVGRV</sequence>
<proteinExistence type="inferred from homology"/>
<dbReference type="Pfam" id="PF00072">
    <property type="entry name" value="Response_reg"/>
    <property type="match status" value="1"/>
</dbReference>
<dbReference type="InterPro" id="IPR005467">
    <property type="entry name" value="His_kinase_dom"/>
</dbReference>
<name>A0A146GEP8_TERSA</name>
<dbReference type="InterPro" id="IPR016132">
    <property type="entry name" value="Phyto_chromo_attachment"/>
</dbReference>
<evidence type="ECO:0000256" key="4">
    <source>
        <dbReference type="ARBA" id="ARBA00022553"/>
    </source>
</evidence>
<evidence type="ECO:0000256" key="5">
    <source>
        <dbReference type="ARBA" id="ARBA00022679"/>
    </source>
</evidence>
<dbReference type="SMART" id="SM00091">
    <property type="entry name" value="PAS"/>
    <property type="match status" value="2"/>
</dbReference>
<keyword evidence="6" id="KW-0418">Kinase</keyword>
<dbReference type="OrthoDB" id="9772100at2"/>
<evidence type="ECO:0000256" key="8">
    <source>
        <dbReference type="SAM" id="MobiDB-lite"/>
    </source>
</evidence>
<feature type="modified residue" description="4-aspartylphosphate" evidence="7">
    <location>
        <position position="777"/>
    </location>
</feature>
<dbReference type="InterPro" id="IPR000014">
    <property type="entry name" value="PAS"/>
</dbReference>
<gene>
    <name evidence="13" type="ORF">TSACC_317</name>
</gene>
<dbReference type="CDD" id="cd17580">
    <property type="entry name" value="REC_2_DhkD-like"/>
    <property type="match status" value="1"/>
</dbReference>
<dbReference type="FunFam" id="3.30.565.10:FF:000010">
    <property type="entry name" value="Sensor histidine kinase RcsC"/>
    <property type="match status" value="1"/>
</dbReference>
<evidence type="ECO:0000256" key="6">
    <source>
        <dbReference type="ARBA" id="ARBA00022777"/>
    </source>
</evidence>
<dbReference type="Gene3D" id="1.10.287.130">
    <property type="match status" value="1"/>
</dbReference>
<reference evidence="14" key="1">
    <citation type="journal article" date="2017" name="Genome Announc.">
        <title>Draft Genome Sequence of Terrimicrobium sacchariphilum NM-5T, a Facultative Anaerobic Soil Bacterium of the Class Spartobacteria.</title>
        <authorList>
            <person name="Qiu Y.L."/>
            <person name="Tourlousse D.M."/>
            <person name="Matsuura N."/>
            <person name="Ohashi A."/>
            <person name="Sekiguchi Y."/>
        </authorList>
    </citation>
    <scope>NUCLEOTIDE SEQUENCE [LARGE SCALE GENOMIC DNA]</scope>
    <source>
        <strain evidence="14">NM-5</strain>
    </source>
</reference>
<comment type="catalytic activity">
    <reaction evidence="1">
        <text>ATP + protein L-histidine = ADP + protein N-phospho-L-histidine.</text>
        <dbReference type="EC" id="2.7.13.3"/>
    </reaction>
</comment>
<dbReference type="PRINTS" id="PR00344">
    <property type="entry name" value="BCTRLSENSOR"/>
</dbReference>
<dbReference type="STRING" id="690879.TSACC_317"/>
<dbReference type="PANTHER" id="PTHR43547:SF2">
    <property type="entry name" value="HYBRID SIGNAL TRANSDUCTION HISTIDINE KINASE C"/>
    <property type="match status" value="1"/>
</dbReference>
<dbReference type="PROSITE" id="PS50046">
    <property type="entry name" value="PHYTOCHROME_2"/>
    <property type="match status" value="1"/>
</dbReference>
<keyword evidence="5" id="KW-0808">Transferase</keyword>
<evidence type="ECO:0000256" key="7">
    <source>
        <dbReference type="PROSITE-ProRule" id="PRU00169"/>
    </source>
</evidence>
<feature type="domain" description="Response regulatory" evidence="11">
    <location>
        <begin position="728"/>
        <end position="846"/>
    </location>
</feature>
<dbReference type="Proteomes" id="UP000076023">
    <property type="component" value="Unassembled WGS sequence"/>
</dbReference>
<dbReference type="NCBIfam" id="TIGR00229">
    <property type="entry name" value="sensory_box"/>
    <property type="match status" value="2"/>
</dbReference>
<dbReference type="GO" id="GO:0000155">
    <property type="term" value="F:phosphorelay sensor kinase activity"/>
    <property type="evidence" value="ECO:0007669"/>
    <property type="project" value="InterPro"/>
</dbReference>
<dbReference type="PROSITE" id="PS50110">
    <property type="entry name" value="RESPONSE_REGULATORY"/>
    <property type="match status" value="1"/>
</dbReference>
<protein>
    <recommendedName>
        <fullName evidence="3">histidine kinase</fullName>
        <ecNumber evidence="3">2.7.13.3</ecNumber>
    </recommendedName>
</protein>
<evidence type="ECO:0000256" key="1">
    <source>
        <dbReference type="ARBA" id="ARBA00000085"/>
    </source>
</evidence>
<comment type="caution">
    <text evidence="13">The sequence shown here is derived from an EMBL/GenBank/DDBJ whole genome shotgun (WGS) entry which is preliminary data.</text>
</comment>
<organism evidence="13 14">
    <name type="scientific">Terrimicrobium sacchariphilum</name>
    <dbReference type="NCBI Taxonomy" id="690879"/>
    <lineage>
        <taxon>Bacteria</taxon>
        <taxon>Pseudomonadati</taxon>
        <taxon>Verrucomicrobiota</taxon>
        <taxon>Terrimicrobiia</taxon>
        <taxon>Terrimicrobiales</taxon>
        <taxon>Terrimicrobiaceae</taxon>
        <taxon>Terrimicrobium</taxon>
    </lineage>
</organism>
<dbReference type="Gene3D" id="3.30.565.10">
    <property type="entry name" value="Histidine kinase-like ATPase, C-terminal domain"/>
    <property type="match status" value="1"/>
</dbReference>
<dbReference type="InterPro" id="IPR003661">
    <property type="entry name" value="HisK_dim/P_dom"/>
</dbReference>
<dbReference type="Gene3D" id="3.30.450.20">
    <property type="entry name" value="PAS domain"/>
    <property type="match status" value="2"/>
</dbReference>
<dbReference type="SUPFAM" id="SSF55785">
    <property type="entry name" value="PYP-like sensor domain (PAS domain)"/>
    <property type="match status" value="2"/>
</dbReference>
<evidence type="ECO:0000313" key="14">
    <source>
        <dbReference type="Proteomes" id="UP000076023"/>
    </source>
</evidence>
<feature type="domain" description="Histidine kinase" evidence="10">
    <location>
        <begin position="478"/>
        <end position="696"/>
    </location>
</feature>
<dbReference type="SMART" id="SM00448">
    <property type="entry name" value="REC"/>
    <property type="match status" value="1"/>
</dbReference>
<dbReference type="SUPFAM" id="SSF55874">
    <property type="entry name" value="ATPase domain of HSP90 chaperone/DNA topoisomerase II/histidine kinase"/>
    <property type="match status" value="1"/>
</dbReference>